<dbReference type="EMBL" id="GBRH01254721">
    <property type="protein sequence ID" value="JAD43174.1"/>
    <property type="molecule type" value="Transcribed_RNA"/>
</dbReference>
<organism evidence="1">
    <name type="scientific">Arundo donax</name>
    <name type="common">Giant reed</name>
    <name type="synonym">Donax arundinaceus</name>
    <dbReference type="NCBI Taxonomy" id="35708"/>
    <lineage>
        <taxon>Eukaryota</taxon>
        <taxon>Viridiplantae</taxon>
        <taxon>Streptophyta</taxon>
        <taxon>Embryophyta</taxon>
        <taxon>Tracheophyta</taxon>
        <taxon>Spermatophyta</taxon>
        <taxon>Magnoliopsida</taxon>
        <taxon>Liliopsida</taxon>
        <taxon>Poales</taxon>
        <taxon>Poaceae</taxon>
        <taxon>PACMAD clade</taxon>
        <taxon>Arundinoideae</taxon>
        <taxon>Arundineae</taxon>
        <taxon>Arundo</taxon>
    </lineage>
</organism>
<name>A0A0A8ZUV4_ARUDO</name>
<proteinExistence type="predicted"/>
<evidence type="ECO:0000313" key="1">
    <source>
        <dbReference type="EMBL" id="JAD43174.1"/>
    </source>
</evidence>
<protein>
    <submittedName>
        <fullName evidence="1">Uncharacterized protein</fullName>
    </submittedName>
</protein>
<accession>A0A0A8ZUV4</accession>
<reference evidence="1" key="1">
    <citation type="submission" date="2014-09" db="EMBL/GenBank/DDBJ databases">
        <authorList>
            <person name="Magalhaes I.L.F."/>
            <person name="Oliveira U."/>
            <person name="Santos F.R."/>
            <person name="Vidigal T.H.D.A."/>
            <person name="Brescovit A.D."/>
            <person name="Santos A.J."/>
        </authorList>
    </citation>
    <scope>NUCLEOTIDE SEQUENCE</scope>
    <source>
        <tissue evidence="1">Shoot tissue taken approximately 20 cm above the soil surface</tissue>
    </source>
</reference>
<reference evidence="1" key="2">
    <citation type="journal article" date="2015" name="Data Brief">
        <title>Shoot transcriptome of the giant reed, Arundo donax.</title>
        <authorList>
            <person name="Barrero R.A."/>
            <person name="Guerrero F.D."/>
            <person name="Moolhuijzen P."/>
            <person name="Goolsby J.A."/>
            <person name="Tidwell J."/>
            <person name="Bellgard S.E."/>
            <person name="Bellgard M.I."/>
        </authorList>
    </citation>
    <scope>NUCLEOTIDE SEQUENCE</scope>
    <source>
        <tissue evidence="1">Shoot tissue taken approximately 20 cm above the soil surface</tissue>
    </source>
</reference>
<sequence>MRPWSAMGTR</sequence>